<dbReference type="Gene3D" id="1.10.340.70">
    <property type="match status" value="1"/>
</dbReference>
<dbReference type="InterPro" id="IPR050951">
    <property type="entry name" value="Retrovirus_Pol_polyprotein"/>
</dbReference>
<organism evidence="4">
    <name type="scientific">Lygus hesperus</name>
    <name type="common">Western plant bug</name>
    <dbReference type="NCBI Taxonomy" id="30085"/>
    <lineage>
        <taxon>Eukaryota</taxon>
        <taxon>Metazoa</taxon>
        <taxon>Ecdysozoa</taxon>
        <taxon>Arthropoda</taxon>
        <taxon>Hexapoda</taxon>
        <taxon>Insecta</taxon>
        <taxon>Pterygota</taxon>
        <taxon>Neoptera</taxon>
        <taxon>Paraneoptera</taxon>
        <taxon>Hemiptera</taxon>
        <taxon>Heteroptera</taxon>
        <taxon>Panheteroptera</taxon>
        <taxon>Cimicomorpha</taxon>
        <taxon>Miridae</taxon>
        <taxon>Mirini</taxon>
        <taxon>Lygus</taxon>
    </lineage>
</organism>
<dbReference type="GO" id="GO:0003964">
    <property type="term" value="F:RNA-directed DNA polymerase activity"/>
    <property type="evidence" value="ECO:0007669"/>
    <property type="project" value="UniProtKB-EC"/>
</dbReference>
<evidence type="ECO:0000256" key="2">
    <source>
        <dbReference type="SAM" id="MobiDB-lite"/>
    </source>
</evidence>
<dbReference type="PANTHER" id="PTHR37984:SF7">
    <property type="entry name" value="INTEGRASE CATALYTIC DOMAIN-CONTAINING PROTEIN"/>
    <property type="match status" value="1"/>
</dbReference>
<evidence type="ECO:0000256" key="1">
    <source>
        <dbReference type="ARBA" id="ARBA00012493"/>
    </source>
</evidence>
<gene>
    <name evidence="4" type="primary">K02A2.6_29</name>
    <name evidence="4" type="ORF">CM83_4484</name>
</gene>
<dbReference type="FunFam" id="3.30.420.10:FF:000063">
    <property type="entry name" value="Retrovirus-related Pol polyprotein from transposon 297-like Protein"/>
    <property type="match status" value="1"/>
</dbReference>
<reference evidence="4" key="1">
    <citation type="journal article" date="2014" name="PLoS ONE">
        <title>Transcriptome-Based Identification of ABC Transporters in the Western Tarnished Plant Bug Lygus hesperus.</title>
        <authorList>
            <person name="Hull J.J."/>
            <person name="Chaney K."/>
            <person name="Geib S.M."/>
            <person name="Fabrick J.A."/>
            <person name="Brent C.S."/>
            <person name="Walsh D."/>
            <person name="Lavine L.C."/>
        </authorList>
    </citation>
    <scope>NUCLEOTIDE SEQUENCE</scope>
</reference>
<reference evidence="4" key="2">
    <citation type="submission" date="2014-07" db="EMBL/GenBank/DDBJ databases">
        <authorList>
            <person name="Hull J."/>
        </authorList>
    </citation>
    <scope>NUCLEOTIDE SEQUENCE</scope>
</reference>
<dbReference type="GO" id="GO:0003676">
    <property type="term" value="F:nucleic acid binding"/>
    <property type="evidence" value="ECO:0007669"/>
    <property type="project" value="InterPro"/>
</dbReference>
<dbReference type="PROSITE" id="PS50994">
    <property type="entry name" value="INTEGRASE"/>
    <property type="match status" value="1"/>
</dbReference>
<dbReference type="GO" id="GO:0015074">
    <property type="term" value="P:DNA integration"/>
    <property type="evidence" value="ECO:0007669"/>
    <property type="project" value="InterPro"/>
</dbReference>
<name>A0A0A9X8G3_LYGHE</name>
<dbReference type="InterPro" id="IPR036397">
    <property type="entry name" value="RNaseH_sf"/>
</dbReference>
<dbReference type="Gene3D" id="3.30.420.10">
    <property type="entry name" value="Ribonuclease H-like superfamily/Ribonuclease H"/>
    <property type="match status" value="1"/>
</dbReference>
<feature type="domain" description="Integrase catalytic" evidence="3">
    <location>
        <begin position="65"/>
        <end position="227"/>
    </location>
</feature>
<dbReference type="InterPro" id="IPR041588">
    <property type="entry name" value="Integrase_H2C2"/>
</dbReference>
<dbReference type="Pfam" id="PF00665">
    <property type="entry name" value="rve"/>
    <property type="match status" value="1"/>
</dbReference>
<dbReference type="EMBL" id="GBHO01026592">
    <property type="protein sequence ID" value="JAG17012.1"/>
    <property type="molecule type" value="Transcribed_RNA"/>
</dbReference>
<feature type="region of interest" description="Disordered" evidence="2">
    <location>
        <begin position="349"/>
        <end position="377"/>
    </location>
</feature>
<dbReference type="SUPFAM" id="SSF53098">
    <property type="entry name" value="Ribonuclease H-like"/>
    <property type="match status" value="1"/>
</dbReference>
<proteinExistence type="predicted"/>
<protein>
    <recommendedName>
        <fullName evidence="1">RNA-directed DNA polymerase</fullName>
        <ecNumber evidence="1">2.7.7.49</ecNumber>
    </recommendedName>
</protein>
<sequence>RKLVPFMLNLIHECHFGVVKTKQRARQCLFWINMGRDIEKFVLNCNICSSLANNNKKEPLLSFSPTTRPWERVGCDILFFGGRHFLVCYDDYSNWIEMCSIDNLNSDTVITNLKSIFSRLGVPDILVSDNVPFGSYVFQQFANDWNFRSCLISPKHSQANGLAEKGVSIIKNLLRKCLRSNQDVSYALLEYRNTPLKELGFSPAQIMMCRSLKSKLPCPYDALNPQPINHLDIQSRHEQSRNKQAYYFNRGACKLEEFSSGAHIYFKISLDDNCTKWRPGVILEVLPYRSYLIRDEGGRTFRRNRKFIRKNPNMNAGNNRTASHRSIIVDPVLSSGDFTADGALPTFAPSLSQVGSTPQSPAGSPLQGVPPCTTRSGRQVRKPIYLRDYVQ</sequence>
<feature type="compositionally biased region" description="Polar residues" evidence="2">
    <location>
        <begin position="349"/>
        <end position="362"/>
    </location>
</feature>
<dbReference type="InterPro" id="IPR012337">
    <property type="entry name" value="RNaseH-like_sf"/>
</dbReference>
<dbReference type="EC" id="2.7.7.49" evidence="1"/>
<accession>A0A0A9X8G3</accession>
<dbReference type="InterPro" id="IPR001584">
    <property type="entry name" value="Integrase_cat-core"/>
</dbReference>
<evidence type="ECO:0000313" key="4">
    <source>
        <dbReference type="EMBL" id="JAG17012.1"/>
    </source>
</evidence>
<feature type="non-terminal residue" evidence="4">
    <location>
        <position position="1"/>
    </location>
</feature>
<dbReference type="PANTHER" id="PTHR37984">
    <property type="entry name" value="PROTEIN CBG26694"/>
    <property type="match status" value="1"/>
</dbReference>
<dbReference type="Pfam" id="PF17921">
    <property type="entry name" value="Integrase_H2C2"/>
    <property type="match status" value="1"/>
</dbReference>
<dbReference type="AlphaFoldDB" id="A0A0A9X8G3"/>
<evidence type="ECO:0000259" key="3">
    <source>
        <dbReference type="PROSITE" id="PS50994"/>
    </source>
</evidence>